<sequence length="353" mass="38612">MRHHTDRPQPDPARLKATLDELLRIDSPTGDTAAMEAAMRERLQDFPLQVTTTARGNVLAASGPNPKRAIAAHLDTLGAMVQSIWPNGRLELTPLGTWSARFAEGARVTIKTRKGPIRGTILTQLSSGHAYNDAVDEQPVGWSQLTLRPDIPTTSRADTEAAGFQPGDIVCVDPQPEFTDSGYLCSRFLDNKAGIACTLEMLSLMHEHRLTPDIPFVLAYTNAEEVGLGAGTALPRGLDELISVDIAPVADNQNSRENTVSLGYKDSLGPHNRDLLGQLEHLAERHHIPHVRDVFRHYHSDCSSTLNAGYDVRTALIGFGTDSTHGYERTHIDSLLGITRLLLAYTLSPEHND</sequence>
<dbReference type="Pfam" id="PF05343">
    <property type="entry name" value="Peptidase_M42"/>
    <property type="match status" value="1"/>
</dbReference>
<gene>
    <name evidence="9" type="ORF">GCM10007392_45030</name>
</gene>
<comment type="cofactor">
    <cofactor evidence="8">
        <name>a divalent metal cation</name>
        <dbReference type="ChEBI" id="CHEBI:60240"/>
    </cofactor>
    <text evidence="8">Binds 2 divalent metal cations per subunit.</text>
</comment>
<dbReference type="CDD" id="cd05657">
    <property type="entry name" value="M42_glucanase_like"/>
    <property type="match status" value="1"/>
</dbReference>
<keyword evidence="5" id="KW-0378">Hydrolase</keyword>
<dbReference type="Gene3D" id="3.40.630.10">
    <property type="entry name" value="Zn peptidases"/>
    <property type="match status" value="1"/>
</dbReference>
<dbReference type="AlphaFoldDB" id="A0A918KQH1"/>
<dbReference type="EMBL" id="BMXR01000016">
    <property type="protein sequence ID" value="GGX72711.1"/>
    <property type="molecule type" value="Genomic_DNA"/>
</dbReference>
<dbReference type="PANTHER" id="PTHR32481:SF7">
    <property type="entry name" value="AMINOPEPTIDASE YHFE-RELATED"/>
    <property type="match status" value="1"/>
</dbReference>
<evidence type="ECO:0000256" key="6">
    <source>
        <dbReference type="PIRNR" id="PIRNR001123"/>
    </source>
</evidence>
<dbReference type="GO" id="GO:0006508">
    <property type="term" value="P:proteolysis"/>
    <property type="evidence" value="ECO:0007669"/>
    <property type="project" value="UniProtKB-KW"/>
</dbReference>
<feature type="binding site" evidence="8">
    <location>
        <position position="190"/>
    </location>
    <ligand>
        <name>Zn(2+)</name>
        <dbReference type="ChEBI" id="CHEBI:29105"/>
        <label>2</label>
    </ligand>
</feature>
<reference evidence="9" key="2">
    <citation type="submission" date="2020-09" db="EMBL/GenBank/DDBJ databases">
        <authorList>
            <person name="Sun Q."/>
            <person name="Kim S."/>
        </authorList>
    </citation>
    <scope>NUCLEOTIDE SEQUENCE</scope>
    <source>
        <strain evidence="9">KCTC 22169</strain>
    </source>
</reference>
<dbReference type="PANTHER" id="PTHR32481">
    <property type="entry name" value="AMINOPEPTIDASE"/>
    <property type="match status" value="1"/>
</dbReference>
<protein>
    <recommendedName>
        <fullName evidence="11">Hydrolase, peptidase M42 family</fullName>
    </recommendedName>
</protein>
<feature type="binding site" evidence="8">
    <location>
        <position position="245"/>
    </location>
    <ligand>
        <name>Zn(2+)</name>
        <dbReference type="ChEBI" id="CHEBI:29105"/>
        <label>1</label>
    </ligand>
</feature>
<dbReference type="Proteomes" id="UP000626148">
    <property type="component" value="Unassembled WGS sequence"/>
</dbReference>
<feature type="binding site" evidence="8">
    <location>
        <position position="325"/>
    </location>
    <ligand>
        <name>Zn(2+)</name>
        <dbReference type="ChEBI" id="CHEBI:29105"/>
        <label>2</label>
    </ligand>
</feature>
<evidence type="ECO:0000256" key="7">
    <source>
        <dbReference type="PIRSR" id="PIRSR001123-1"/>
    </source>
</evidence>
<keyword evidence="10" id="KW-1185">Reference proteome</keyword>
<evidence type="ECO:0000256" key="2">
    <source>
        <dbReference type="ARBA" id="ARBA00022438"/>
    </source>
</evidence>
<dbReference type="SUPFAM" id="SSF53187">
    <property type="entry name" value="Zn-dependent exopeptidases"/>
    <property type="match status" value="1"/>
</dbReference>
<feature type="binding site" evidence="8">
    <location>
        <position position="190"/>
    </location>
    <ligand>
        <name>Zn(2+)</name>
        <dbReference type="ChEBI" id="CHEBI:29105"/>
        <label>1</label>
    </ligand>
</feature>
<name>A0A918KQH1_9GAMM</name>
<proteinExistence type="inferred from homology"/>
<dbReference type="InterPro" id="IPR023367">
    <property type="entry name" value="Peptidase_M42_dom2"/>
</dbReference>
<keyword evidence="2" id="KW-0031">Aminopeptidase</keyword>
<reference evidence="9" key="1">
    <citation type="journal article" date="2014" name="Int. J. Syst. Evol. Microbiol.">
        <title>Complete genome sequence of Corynebacterium casei LMG S-19264T (=DSM 44701T), isolated from a smear-ripened cheese.</title>
        <authorList>
            <consortium name="US DOE Joint Genome Institute (JGI-PGF)"/>
            <person name="Walter F."/>
            <person name="Albersmeier A."/>
            <person name="Kalinowski J."/>
            <person name="Ruckert C."/>
        </authorList>
    </citation>
    <scope>NUCLEOTIDE SEQUENCE</scope>
    <source>
        <strain evidence="9">KCTC 22169</strain>
    </source>
</reference>
<dbReference type="InterPro" id="IPR008007">
    <property type="entry name" value="Peptidase_M42"/>
</dbReference>
<keyword evidence="3" id="KW-0645">Protease</keyword>
<evidence type="ECO:0000256" key="4">
    <source>
        <dbReference type="ARBA" id="ARBA00022723"/>
    </source>
</evidence>
<evidence type="ECO:0000256" key="8">
    <source>
        <dbReference type="PIRSR" id="PIRSR001123-2"/>
    </source>
</evidence>
<comment type="caution">
    <text evidence="9">The sequence shown here is derived from an EMBL/GenBank/DDBJ whole genome shotgun (WGS) entry which is preliminary data.</text>
</comment>
<dbReference type="Gene3D" id="2.40.30.40">
    <property type="entry name" value="Peptidase M42, domain 2"/>
    <property type="match status" value="1"/>
</dbReference>
<organism evidence="9 10">
    <name type="scientific">Saccharospirillum salsuginis</name>
    <dbReference type="NCBI Taxonomy" id="418750"/>
    <lineage>
        <taxon>Bacteria</taxon>
        <taxon>Pseudomonadati</taxon>
        <taxon>Pseudomonadota</taxon>
        <taxon>Gammaproteobacteria</taxon>
        <taxon>Oceanospirillales</taxon>
        <taxon>Saccharospirillaceae</taxon>
        <taxon>Saccharospirillum</taxon>
    </lineage>
</organism>
<feature type="binding site" evidence="8">
    <location>
        <position position="73"/>
    </location>
    <ligand>
        <name>Zn(2+)</name>
        <dbReference type="ChEBI" id="CHEBI:29105"/>
        <label>1</label>
    </ligand>
</feature>
<evidence type="ECO:0000256" key="3">
    <source>
        <dbReference type="ARBA" id="ARBA00022670"/>
    </source>
</evidence>
<dbReference type="GO" id="GO:0046872">
    <property type="term" value="F:metal ion binding"/>
    <property type="evidence" value="ECO:0007669"/>
    <property type="project" value="UniProtKB-UniRule"/>
</dbReference>
<evidence type="ECO:0000313" key="9">
    <source>
        <dbReference type="EMBL" id="GGX72711.1"/>
    </source>
</evidence>
<evidence type="ECO:0008006" key="11">
    <source>
        <dbReference type="Google" id="ProtNLM"/>
    </source>
</evidence>
<evidence type="ECO:0000256" key="1">
    <source>
        <dbReference type="ARBA" id="ARBA00006272"/>
    </source>
</evidence>
<comment type="similarity">
    <text evidence="1 6">Belongs to the peptidase M42 family.</text>
</comment>
<dbReference type="SUPFAM" id="SSF101821">
    <property type="entry name" value="Aminopeptidase/glucanase lid domain"/>
    <property type="match status" value="1"/>
</dbReference>
<dbReference type="InterPro" id="IPR051464">
    <property type="entry name" value="Peptidase_M42_aminopept"/>
</dbReference>
<feature type="binding site" evidence="8">
    <location>
        <position position="225"/>
    </location>
    <ligand>
        <name>Zn(2+)</name>
        <dbReference type="ChEBI" id="CHEBI:29105"/>
        <label>2</label>
    </ligand>
</feature>
<evidence type="ECO:0000313" key="10">
    <source>
        <dbReference type="Proteomes" id="UP000626148"/>
    </source>
</evidence>
<dbReference type="GO" id="GO:0004177">
    <property type="term" value="F:aminopeptidase activity"/>
    <property type="evidence" value="ECO:0007669"/>
    <property type="project" value="UniProtKB-UniRule"/>
</dbReference>
<keyword evidence="4 8" id="KW-0479">Metal-binding</keyword>
<accession>A0A918KQH1</accession>
<dbReference type="RefSeq" id="WP_189613063.1">
    <property type="nucleotide sequence ID" value="NZ_BMXR01000016.1"/>
</dbReference>
<feature type="active site" description="Proton acceptor" evidence="7">
    <location>
        <position position="224"/>
    </location>
</feature>
<evidence type="ECO:0000256" key="5">
    <source>
        <dbReference type="ARBA" id="ARBA00022801"/>
    </source>
</evidence>
<dbReference type="PIRSF" id="PIRSF001123">
    <property type="entry name" value="PepA_GA"/>
    <property type="match status" value="1"/>
</dbReference>